<dbReference type="Proteomes" id="UP000663864">
    <property type="component" value="Unassembled WGS sequence"/>
</dbReference>
<dbReference type="Gene3D" id="1.10.10.600">
    <property type="entry name" value="IscX-like"/>
    <property type="match status" value="1"/>
</dbReference>
<dbReference type="NCBIfam" id="TIGR03412">
    <property type="entry name" value="iscX_yfhJ"/>
    <property type="match status" value="1"/>
</dbReference>
<accession>A0A815TBV0</accession>
<dbReference type="InterPro" id="IPR036762">
    <property type="entry name" value="IscX-like_sf"/>
</dbReference>
<dbReference type="AlphaFoldDB" id="A0A815TBV0"/>
<dbReference type="GO" id="GO:0016226">
    <property type="term" value="P:iron-sulfur cluster assembly"/>
    <property type="evidence" value="ECO:0007669"/>
    <property type="project" value="InterPro"/>
</dbReference>
<dbReference type="EMBL" id="CAJNOT010007425">
    <property type="protein sequence ID" value="CAF1506085.1"/>
    <property type="molecule type" value="Genomic_DNA"/>
</dbReference>
<evidence type="ECO:0000313" key="2">
    <source>
        <dbReference type="Proteomes" id="UP000663864"/>
    </source>
</evidence>
<evidence type="ECO:0000313" key="1">
    <source>
        <dbReference type="EMBL" id="CAF1506085.1"/>
    </source>
</evidence>
<name>A0A815TBV0_9BILA</name>
<dbReference type="SUPFAM" id="SSF140319">
    <property type="entry name" value="IscX-like"/>
    <property type="match status" value="1"/>
</dbReference>
<protein>
    <recommendedName>
        <fullName evidence="3">Fe-S assembly protein IscX</fullName>
    </recommendedName>
</protein>
<dbReference type="Pfam" id="PF04384">
    <property type="entry name" value="Fe-S_assembly"/>
    <property type="match status" value="1"/>
</dbReference>
<reference evidence="1" key="1">
    <citation type="submission" date="2021-02" db="EMBL/GenBank/DDBJ databases">
        <authorList>
            <person name="Nowell W R."/>
        </authorList>
    </citation>
    <scope>NUCLEOTIDE SEQUENCE</scope>
</reference>
<sequence length="69" mass="8268">MHWNDVDEIAIHLEENYPDEDISELTIQDLEDLVKSLSEFDDHEVETNREVLKEILEAWEELRNNNSQE</sequence>
<comment type="caution">
    <text evidence="1">The sequence shown here is derived from an EMBL/GenBank/DDBJ whole genome shotgun (WGS) entry which is preliminary data.</text>
</comment>
<proteinExistence type="predicted"/>
<evidence type="ECO:0008006" key="3">
    <source>
        <dbReference type="Google" id="ProtNLM"/>
    </source>
</evidence>
<dbReference type="InterPro" id="IPR007479">
    <property type="entry name" value="ISC_FeS_clus_asmbl_IscsX"/>
</dbReference>
<organism evidence="1 2">
    <name type="scientific">Rotaria sordida</name>
    <dbReference type="NCBI Taxonomy" id="392033"/>
    <lineage>
        <taxon>Eukaryota</taxon>
        <taxon>Metazoa</taxon>
        <taxon>Spiralia</taxon>
        <taxon>Gnathifera</taxon>
        <taxon>Rotifera</taxon>
        <taxon>Eurotatoria</taxon>
        <taxon>Bdelloidea</taxon>
        <taxon>Philodinida</taxon>
        <taxon>Philodinidae</taxon>
        <taxon>Rotaria</taxon>
    </lineage>
</organism>
<gene>
    <name evidence="1" type="ORF">ZHD862_LOCUS37681</name>
</gene>